<reference evidence="1 2" key="1">
    <citation type="submission" date="2020-02" db="EMBL/GenBank/DDBJ databases">
        <authorList>
            <person name="Sun Q."/>
        </authorList>
    </citation>
    <scope>NUCLEOTIDE SEQUENCE [LARGE SCALE GENOMIC DNA]</scope>
    <source>
        <strain evidence="1 2">YIM 13062</strain>
    </source>
</reference>
<organism evidence="1 2">
    <name type="scientific">Kocuria subflava</name>
    <dbReference type="NCBI Taxonomy" id="1736139"/>
    <lineage>
        <taxon>Bacteria</taxon>
        <taxon>Bacillati</taxon>
        <taxon>Actinomycetota</taxon>
        <taxon>Actinomycetes</taxon>
        <taxon>Micrococcales</taxon>
        <taxon>Micrococcaceae</taxon>
        <taxon>Kocuria</taxon>
    </lineage>
</organism>
<proteinExistence type="predicted"/>
<dbReference type="EMBL" id="JAAVUN010000036">
    <property type="protein sequence ID" value="NKE10659.1"/>
    <property type="molecule type" value="Genomic_DNA"/>
</dbReference>
<dbReference type="AlphaFoldDB" id="A0A846TUX5"/>
<dbReference type="RefSeq" id="WP_157980586.1">
    <property type="nucleotide sequence ID" value="NZ_JAAVUN010000036.1"/>
</dbReference>
<comment type="caution">
    <text evidence="1">The sequence shown here is derived from an EMBL/GenBank/DDBJ whole genome shotgun (WGS) entry which is preliminary data.</text>
</comment>
<protein>
    <submittedName>
        <fullName evidence="1">Uncharacterized protein</fullName>
    </submittedName>
</protein>
<dbReference type="Proteomes" id="UP000521379">
    <property type="component" value="Unassembled WGS sequence"/>
</dbReference>
<name>A0A846TUX5_9MICC</name>
<evidence type="ECO:0000313" key="2">
    <source>
        <dbReference type="Proteomes" id="UP000521379"/>
    </source>
</evidence>
<evidence type="ECO:0000313" key="1">
    <source>
        <dbReference type="EMBL" id="NKE10659.1"/>
    </source>
</evidence>
<sequence>MFESEWLLVQVASPKYLLAMKLRASRDERDLDDAVLLFNKVGFTTAQECIDLLTATYTTGQLLPRHRYMCEEVAVRAQSRRDAPNSGAVKNT</sequence>
<gene>
    <name evidence="1" type="ORF">GTW58_12120</name>
</gene>
<keyword evidence="2" id="KW-1185">Reference proteome</keyword>
<accession>A0A846TUX5</accession>